<evidence type="ECO:0000313" key="2">
    <source>
        <dbReference type="EMBL" id="EME41769.1"/>
    </source>
</evidence>
<sequence>MANRHSWHRGRGTGHGNGRGRGGHDSAGRMQHKVKTKVLKIEKSLEDARARVVETLVSSVSTPARRLTFAAISQALKQRDEKASQVETSVTQLQQRVAERHQPDYPLHEATVSKGQPEACHHQRQALSPHYTGSKDAEDQDWLCHQGRQVESSVCDEDRVRRLNYSSHLEEARDHCKTGFRDAERLSRAFQEGLNPLRRECCEEVSKEELEEVKKAMVRGPGGIATHSGHLYRCAKIIPLLLESAEYLCSSLVV</sequence>
<accession>N1PI21</accession>
<organism evidence="2 3">
    <name type="scientific">Dothistroma septosporum (strain NZE10 / CBS 128990)</name>
    <name type="common">Red band needle blight fungus</name>
    <name type="synonym">Mycosphaerella pini</name>
    <dbReference type="NCBI Taxonomy" id="675120"/>
    <lineage>
        <taxon>Eukaryota</taxon>
        <taxon>Fungi</taxon>
        <taxon>Dikarya</taxon>
        <taxon>Ascomycota</taxon>
        <taxon>Pezizomycotina</taxon>
        <taxon>Dothideomycetes</taxon>
        <taxon>Dothideomycetidae</taxon>
        <taxon>Mycosphaerellales</taxon>
        <taxon>Mycosphaerellaceae</taxon>
        <taxon>Dothistroma</taxon>
    </lineage>
</organism>
<dbReference type="Proteomes" id="UP000016933">
    <property type="component" value="Unassembled WGS sequence"/>
</dbReference>
<dbReference type="STRING" id="675120.N1PI21"/>
<dbReference type="AlphaFoldDB" id="N1PI21"/>
<dbReference type="EMBL" id="KB446542">
    <property type="protein sequence ID" value="EME41769.1"/>
    <property type="molecule type" value="Genomic_DNA"/>
</dbReference>
<reference evidence="2 3" key="2">
    <citation type="journal article" date="2012" name="PLoS Pathog.">
        <title>Diverse lifestyles and strategies of plant pathogenesis encoded in the genomes of eighteen Dothideomycetes fungi.</title>
        <authorList>
            <person name="Ohm R.A."/>
            <person name="Feau N."/>
            <person name="Henrissat B."/>
            <person name="Schoch C.L."/>
            <person name="Horwitz B.A."/>
            <person name="Barry K.W."/>
            <person name="Condon B.J."/>
            <person name="Copeland A.C."/>
            <person name="Dhillon B."/>
            <person name="Glaser F."/>
            <person name="Hesse C.N."/>
            <person name="Kosti I."/>
            <person name="LaButti K."/>
            <person name="Lindquist E.A."/>
            <person name="Lucas S."/>
            <person name="Salamov A.A."/>
            <person name="Bradshaw R.E."/>
            <person name="Ciuffetti L."/>
            <person name="Hamelin R.C."/>
            <person name="Kema G.H.J."/>
            <person name="Lawrence C."/>
            <person name="Scott J.A."/>
            <person name="Spatafora J.W."/>
            <person name="Turgeon B.G."/>
            <person name="de Wit P.J.G.M."/>
            <person name="Zhong S."/>
            <person name="Goodwin S.B."/>
            <person name="Grigoriev I.V."/>
        </authorList>
    </citation>
    <scope>NUCLEOTIDE SEQUENCE [LARGE SCALE GENOMIC DNA]</scope>
    <source>
        <strain evidence="3">NZE10 / CBS 128990</strain>
    </source>
</reference>
<dbReference type="OrthoDB" id="2423195at2759"/>
<dbReference type="HOGENOM" id="CLU_1094261_0_0_1"/>
<reference evidence="3" key="1">
    <citation type="journal article" date="2012" name="PLoS Genet.">
        <title>The genomes of the fungal plant pathogens Cladosporium fulvum and Dothistroma septosporum reveal adaptation to different hosts and lifestyles but also signatures of common ancestry.</title>
        <authorList>
            <person name="de Wit P.J.G.M."/>
            <person name="van der Burgt A."/>
            <person name="Oekmen B."/>
            <person name="Stergiopoulos I."/>
            <person name="Abd-Elsalam K.A."/>
            <person name="Aerts A.L."/>
            <person name="Bahkali A.H."/>
            <person name="Beenen H.G."/>
            <person name="Chettri P."/>
            <person name="Cox M.P."/>
            <person name="Datema E."/>
            <person name="de Vries R.P."/>
            <person name="Dhillon B."/>
            <person name="Ganley A.R."/>
            <person name="Griffiths S.A."/>
            <person name="Guo Y."/>
            <person name="Hamelin R.C."/>
            <person name="Henrissat B."/>
            <person name="Kabir M.S."/>
            <person name="Jashni M.K."/>
            <person name="Kema G."/>
            <person name="Klaubauf S."/>
            <person name="Lapidus A."/>
            <person name="Levasseur A."/>
            <person name="Lindquist E."/>
            <person name="Mehrabi R."/>
            <person name="Ohm R.A."/>
            <person name="Owen T.J."/>
            <person name="Salamov A."/>
            <person name="Schwelm A."/>
            <person name="Schijlen E."/>
            <person name="Sun H."/>
            <person name="van den Burg H.A."/>
            <person name="van Ham R.C.H.J."/>
            <person name="Zhang S."/>
            <person name="Goodwin S.B."/>
            <person name="Grigoriev I.V."/>
            <person name="Collemare J."/>
            <person name="Bradshaw R.E."/>
        </authorList>
    </citation>
    <scope>NUCLEOTIDE SEQUENCE [LARGE SCALE GENOMIC DNA]</scope>
    <source>
        <strain evidence="3">NZE10 / CBS 128990</strain>
    </source>
</reference>
<gene>
    <name evidence="2" type="ORF">DOTSEDRAFT_81976</name>
</gene>
<feature type="compositionally biased region" description="Basic residues" evidence="1">
    <location>
        <begin position="1"/>
        <end position="12"/>
    </location>
</feature>
<evidence type="ECO:0000256" key="1">
    <source>
        <dbReference type="SAM" id="MobiDB-lite"/>
    </source>
</evidence>
<evidence type="ECO:0000313" key="3">
    <source>
        <dbReference type="Proteomes" id="UP000016933"/>
    </source>
</evidence>
<proteinExistence type="predicted"/>
<feature type="region of interest" description="Disordered" evidence="1">
    <location>
        <begin position="1"/>
        <end position="32"/>
    </location>
</feature>
<name>N1PI21_DOTSN</name>
<protein>
    <submittedName>
        <fullName evidence="2">Uncharacterized protein</fullName>
    </submittedName>
</protein>
<keyword evidence="3" id="KW-1185">Reference proteome</keyword>